<feature type="compositionally biased region" description="Basic and acidic residues" evidence="1">
    <location>
        <begin position="42"/>
        <end position="55"/>
    </location>
</feature>
<gene>
    <name evidence="2" type="ORF">AVDCRST_MAG22-1358</name>
</gene>
<accession>A0A6J4NZP6</accession>
<evidence type="ECO:0000313" key="2">
    <source>
        <dbReference type="EMBL" id="CAA9399831.1"/>
    </source>
</evidence>
<dbReference type="EMBL" id="CADCUV010000046">
    <property type="protein sequence ID" value="CAA9399831.1"/>
    <property type="molecule type" value="Genomic_DNA"/>
</dbReference>
<feature type="non-terminal residue" evidence="2">
    <location>
        <position position="1"/>
    </location>
</feature>
<feature type="compositionally biased region" description="Basic residues" evidence="1">
    <location>
        <begin position="58"/>
        <end position="68"/>
    </location>
</feature>
<feature type="non-terminal residue" evidence="2">
    <location>
        <position position="100"/>
    </location>
</feature>
<name>A0A6J4NZP6_9ACTN</name>
<organism evidence="2">
    <name type="scientific">uncultured Rubrobacteraceae bacterium</name>
    <dbReference type="NCBI Taxonomy" id="349277"/>
    <lineage>
        <taxon>Bacteria</taxon>
        <taxon>Bacillati</taxon>
        <taxon>Actinomycetota</taxon>
        <taxon>Rubrobacteria</taxon>
        <taxon>Rubrobacterales</taxon>
        <taxon>Rubrobacteraceae</taxon>
        <taxon>environmental samples</taxon>
    </lineage>
</organism>
<feature type="compositionally biased region" description="Basic residues" evidence="1">
    <location>
        <begin position="83"/>
        <end position="94"/>
    </location>
</feature>
<protein>
    <submittedName>
        <fullName evidence="2">Manganese catalase</fullName>
    </submittedName>
</protein>
<sequence>LGRGHHQAPARAGDPQRQLPARQEVHGQGLPPLPLQVQPRRLQPDRRDLERDAGGYRRAARGRQRHPRGWAGPGPRPGAAAVRPRRQRGGHRRDRQAPRL</sequence>
<reference evidence="2" key="1">
    <citation type="submission" date="2020-02" db="EMBL/GenBank/DDBJ databases">
        <authorList>
            <person name="Meier V. D."/>
        </authorList>
    </citation>
    <scope>NUCLEOTIDE SEQUENCE</scope>
    <source>
        <strain evidence="2">AVDCRST_MAG22</strain>
    </source>
</reference>
<dbReference type="AlphaFoldDB" id="A0A6J4NZP6"/>
<evidence type="ECO:0000256" key="1">
    <source>
        <dbReference type="SAM" id="MobiDB-lite"/>
    </source>
</evidence>
<proteinExistence type="predicted"/>
<feature type="region of interest" description="Disordered" evidence="1">
    <location>
        <begin position="1"/>
        <end position="100"/>
    </location>
</feature>